<proteinExistence type="predicted"/>
<evidence type="ECO:0000259" key="1">
    <source>
        <dbReference type="Pfam" id="PF03625"/>
    </source>
</evidence>
<dbReference type="Gene3D" id="3.30.310.70">
    <property type="entry name" value="TT1751-like domain"/>
    <property type="match status" value="1"/>
</dbReference>
<feature type="domain" description="DUF302" evidence="1">
    <location>
        <begin position="57"/>
        <end position="120"/>
    </location>
</feature>
<dbReference type="InterPro" id="IPR016796">
    <property type="entry name" value="UCP021774"/>
</dbReference>
<keyword evidence="3" id="KW-1185">Reference proteome</keyword>
<dbReference type="Proteomes" id="UP000182544">
    <property type="component" value="Unassembled WGS sequence"/>
</dbReference>
<dbReference type="PANTHER" id="PTHR38342:SF1">
    <property type="entry name" value="SLR5037 PROTEIN"/>
    <property type="match status" value="1"/>
</dbReference>
<name>A0A1K2IST0_9FLAO</name>
<dbReference type="PANTHER" id="PTHR38342">
    <property type="entry name" value="SLR5037 PROTEIN"/>
    <property type="match status" value="1"/>
</dbReference>
<accession>A0A1K2IST0</accession>
<dbReference type="InterPro" id="IPR035923">
    <property type="entry name" value="TT1751-like_sf"/>
</dbReference>
<evidence type="ECO:0000313" key="2">
    <source>
        <dbReference type="EMBL" id="SFZ94779.1"/>
    </source>
</evidence>
<dbReference type="Pfam" id="PF03625">
    <property type="entry name" value="DUF302"/>
    <property type="match status" value="1"/>
</dbReference>
<evidence type="ECO:0000313" key="3">
    <source>
        <dbReference type="Proteomes" id="UP000182544"/>
    </source>
</evidence>
<dbReference type="CDD" id="cd14797">
    <property type="entry name" value="DUF302"/>
    <property type="match status" value="1"/>
</dbReference>
<dbReference type="STRING" id="369401.SAMN05428642_10569"/>
<reference evidence="2 3" key="1">
    <citation type="submission" date="2016-10" db="EMBL/GenBank/DDBJ databases">
        <authorList>
            <person name="de Groot N.N."/>
        </authorList>
    </citation>
    <scope>NUCLEOTIDE SEQUENCE [LARGE SCALE GENOMIC DNA]</scope>
    <source>
        <strain evidence="2 3">DSM 18180</strain>
    </source>
</reference>
<gene>
    <name evidence="2" type="ORF">SAMN05428642_10569</name>
</gene>
<organism evidence="2 3">
    <name type="scientific">Flaviramulus basaltis</name>
    <dbReference type="NCBI Taxonomy" id="369401"/>
    <lineage>
        <taxon>Bacteria</taxon>
        <taxon>Pseudomonadati</taxon>
        <taxon>Bacteroidota</taxon>
        <taxon>Flavobacteriia</taxon>
        <taxon>Flavobacteriales</taxon>
        <taxon>Flavobacteriaceae</taxon>
        <taxon>Flaviramulus</taxon>
    </lineage>
</organism>
<dbReference type="SUPFAM" id="SSF103247">
    <property type="entry name" value="TT1751-like"/>
    <property type="match status" value="1"/>
</dbReference>
<dbReference type="InterPro" id="IPR005180">
    <property type="entry name" value="DUF302"/>
</dbReference>
<sequence length="150" mass="16958">MVKLPRKNMKKENKALIQKNKKMKYYFNKTVSGTFEDVIEKVTKELKDEGFGILTEIDVTATLKKKLDIDFKKYRILGACNPPYAHKALQAEDKIGTMLPCNVIVQEINPGIVEVAAINPMASMMAVDNKQLMEIADEITAKLKNVIEKL</sequence>
<dbReference type="PIRSF" id="PIRSF021774">
    <property type="entry name" value="UCP021774"/>
    <property type="match status" value="1"/>
</dbReference>
<dbReference type="EMBL" id="FPKV01000005">
    <property type="protein sequence ID" value="SFZ94779.1"/>
    <property type="molecule type" value="Genomic_DNA"/>
</dbReference>
<protein>
    <submittedName>
        <fullName evidence="2">Uncharacterized conserved protein, DUF302 family</fullName>
    </submittedName>
</protein>
<dbReference type="AlphaFoldDB" id="A0A1K2IST0"/>